<organism evidence="7 8">
    <name type="scientific">Pachysolen tannophilus NRRL Y-2460</name>
    <dbReference type="NCBI Taxonomy" id="669874"/>
    <lineage>
        <taxon>Eukaryota</taxon>
        <taxon>Fungi</taxon>
        <taxon>Dikarya</taxon>
        <taxon>Ascomycota</taxon>
        <taxon>Saccharomycotina</taxon>
        <taxon>Pichiomycetes</taxon>
        <taxon>Pachysolenaceae</taxon>
        <taxon>Pachysolen</taxon>
    </lineage>
</organism>
<gene>
    <name evidence="7" type="ORF">PACTADRAFT_48295</name>
</gene>
<dbReference type="Proteomes" id="UP000094236">
    <property type="component" value="Unassembled WGS sequence"/>
</dbReference>
<dbReference type="SMART" id="SM00667">
    <property type="entry name" value="LisH"/>
    <property type="match status" value="1"/>
</dbReference>
<dbReference type="InterPro" id="IPR006594">
    <property type="entry name" value="LisH"/>
</dbReference>
<dbReference type="PROSITE" id="PS00678">
    <property type="entry name" value="WD_REPEATS_1"/>
    <property type="match status" value="1"/>
</dbReference>
<dbReference type="PRINTS" id="PR00320">
    <property type="entry name" value="GPROTEINBRPT"/>
</dbReference>
<dbReference type="PROSITE" id="PS50896">
    <property type="entry name" value="LISH"/>
    <property type="match status" value="1"/>
</dbReference>
<dbReference type="AlphaFoldDB" id="A0A1E4U3S0"/>
<evidence type="ECO:0000256" key="2">
    <source>
        <dbReference type="ARBA" id="ARBA00022574"/>
    </source>
</evidence>
<dbReference type="Gene3D" id="1.20.960.30">
    <property type="match status" value="1"/>
</dbReference>
<feature type="repeat" description="WD" evidence="5">
    <location>
        <begin position="443"/>
        <end position="484"/>
    </location>
</feature>
<evidence type="ECO:0000256" key="3">
    <source>
        <dbReference type="ARBA" id="ARBA00022737"/>
    </source>
</evidence>
<evidence type="ECO:0000313" key="8">
    <source>
        <dbReference type="Proteomes" id="UP000094236"/>
    </source>
</evidence>
<evidence type="ECO:0000256" key="4">
    <source>
        <dbReference type="ARBA" id="ARBA00023242"/>
    </source>
</evidence>
<dbReference type="PROSITE" id="PS50294">
    <property type="entry name" value="WD_REPEATS_REGION"/>
    <property type="match status" value="3"/>
</dbReference>
<dbReference type="Pfam" id="PF00400">
    <property type="entry name" value="WD40"/>
    <property type="match status" value="4"/>
</dbReference>
<accession>A0A1E4U3S0</accession>
<dbReference type="Gene3D" id="2.130.10.10">
    <property type="entry name" value="YVTN repeat-like/Quinoprotein amine dehydrogenase"/>
    <property type="match status" value="1"/>
</dbReference>
<comment type="subcellular location">
    <subcellularLocation>
        <location evidence="1">Nucleus</location>
    </subcellularLocation>
</comment>
<evidence type="ECO:0008006" key="9">
    <source>
        <dbReference type="Google" id="ProtNLM"/>
    </source>
</evidence>
<dbReference type="GO" id="GO:0006357">
    <property type="term" value="P:regulation of transcription by RNA polymerase II"/>
    <property type="evidence" value="ECO:0007669"/>
    <property type="project" value="TreeGrafter"/>
</dbReference>
<evidence type="ECO:0000256" key="5">
    <source>
        <dbReference type="PROSITE-ProRule" id="PRU00221"/>
    </source>
</evidence>
<dbReference type="GO" id="GO:0003714">
    <property type="term" value="F:transcription corepressor activity"/>
    <property type="evidence" value="ECO:0007669"/>
    <property type="project" value="InterPro"/>
</dbReference>
<dbReference type="SUPFAM" id="SSF50978">
    <property type="entry name" value="WD40 repeat-like"/>
    <property type="match status" value="1"/>
</dbReference>
<keyword evidence="2 5" id="KW-0853">WD repeat</keyword>
<feature type="compositionally biased region" description="Polar residues" evidence="6">
    <location>
        <begin position="498"/>
        <end position="518"/>
    </location>
</feature>
<name>A0A1E4U3S0_PACTA</name>
<feature type="region of interest" description="Disordered" evidence="6">
    <location>
        <begin position="123"/>
        <end position="143"/>
    </location>
</feature>
<dbReference type="SMART" id="SM00320">
    <property type="entry name" value="WD40"/>
    <property type="match status" value="5"/>
</dbReference>
<feature type="repeat" description="WD" evidence="5">
    <location>
        <begin position="353"/>
        <end position="394"/>
    </location>
</feature>
<keyword evidence="8" id="KW-1185">Reference proteome</keyword>
<dbReference type="InterPro" id="IPR020472">
    <property type="entry name" value="WD40_PAC1"/>
</dbReference>
<protein>
    <recommendedName>
        <fullName evidence="9">LisH domain-containing protein</fullName>
    </recommendedName>
</protein>
<feature type="repeat" description="WD" evidence="5">
    <location>
        <begin position="269"/>
        <end position="310"/>
    </location>
</feature>
<dbReference type="InterPro" id="IPR036322">
    <property type="entry name" value="WD40_repeat_dom_sf"/>
</dbReference>
<dbReference type="PROSITE" id="PS50082">
    <property type="entry name" value="WD_REPEATS_2"/>
    <property type="match status" value="5"/>
</dbReference>
<dbReference type="GO" id="GO:0034967">
    <property type="term" value="C:Set3 complex"/>
    <property type="evidence" value="ECO:0007669"/>
    <property type="project" value="EnsemblFungi"/>
</dbReference>
<sequence length="576" mass="64561">MTITSDEVNYLIWRYLQEQGLELSAFSLNKEYSDFSKLDKVFKDKVPLGCLVNLVQKGILYCQEDSLIDDEGKILSEENKFNLFTALENDKLINPPVVSNEIENNANDFVLLRDKDKNDKIGGQNSGVGFEDIEKKEDSPESNDFTTILNKTLTFPSSETNKFNPKHSSVISWGQKDSKAVISVLDDSVANSLKTLSTLKLEHPLNTTTSNFLKNNNNTSNTTTNNNFQNTEQDITNLAWSSNGGLLVSGSENGELRLWSADGKLRNVMILHHQPIINMRWNESGQYLLTSDSSSKTIIWDINTGLATQHIDSDQDTLILDSCFIENNKFVIPGNKFSIMIYQVGEDLPIGTLQGHQNSISCLQYSNSFKLLASGSDDNTIRIWRGNSYNASQVLYGHSQPITSIQWLNGLISDTKIMLLSSSLDGSIRIWNVYTGNILFHAINDGGAPIFTGELSPDENYYATGDLDGTVTIWDVSEKSLQKMYQKKSERIQRHNQQKSSKIDNNSNHLIGSNNSNGTENDEFIGNIKSISQYQPDLSHLTDQKKKNFINCISWSNDCKKIAISYSEIDSVILCI</sequence>
<dbReference type="InterPro" id="IPR001680">
    <property type="entry name" value="WD40_rpt"/>
</dbReference>
<dbReference type="OrthoDB" id="1367865at2759"/>
<dbReference type="GO" id="GO:0045835">
    <property type="term" value="P:negative regulation of meiotic nuclear division"/>
    <property type="evidence" value="ECO:0007669"/>
    <property type="project" value="EnsemblFungi"/>
</dbReference>
<dbReference type="InterPro" id="IPR045183">
    <property type="entry name" value="Ebi-like"/>
</dbReference>
<dbReference type="PANTHER" id="PTHR22846">
    <property type="entry name" value="WD40 REPEAT PROTEIN"/>
    <property type="match status" value="1"/>
</dbReference>
<keyword evidence="3" id="KW-0677">Repeat</keyword>
<dbReference type="STRING" id="669874.A0A1E4U3S0"/>
<dbReference type="GO" id="GO:0032874">
    <property type="term" value="P:positive regulation of stress-activated MAPK cascade"/>
    <property type="evidence" value="ECO:0007669"/>
    <property type="project" value="EnsemblFungi"/>
</dbReference>
<keyword evidence="4" id="KW-0539">Nucleus</keyword>
<dbReference type="Pfam" id="PF08513">
    <property type="entry name" value="LisH"/>
    <property type="match status" value="1"/>
</dbReference>
<feature type="region of interest" description="Disordered" evidence="6">
    <location>
        <begin position="489"/>
        <end position="518"/>
    </location>
</feature>
<proteinExistence type="predicted"/>
<dbReference type="InterPro" id="IPR015943">
    <property type="entry name" value="WD40/YVTN_repeat-like_dom_sf"/>
</dbReference>
<feature type="repeat" description="WD" evidence="5">
    <location>
        <begin position="395"/>
        <end position="441"/>
    </location>
</feature>
<dbReference type="PANTHER" id="PTHR22846:SF2">
    <property type="entry name" value="F-BOX-LIKE_WD REPEAT-CONTAINING PROTEIN EBI"/>
    <property type="match status" value="1"/>
</dbReference>
<feature type="repeat" description="WD" evidence="5">
    <location>
        <begin position="228"/>
        <end position="260"/>
    </location>
</feature>
<dbReference type="InterPro" id="IPR019775">
    <property type="entry name" value="WD40_repeat_CS"/>
</dbReference>
<evidence type="ECO:0000256" key="6">
    <source>
        <dbReference type="SAM" id="MobiDB-lite"/>
    </source>
</evidence>
<reference evidence="8" key="1">
    <citation type="submission" date="2016-05" db="EMBL/GenBank/DDBJ databases">
        <title>Comparative genomics of biotechnologically important yeasts.</title>
        <authorList>
            <consortium name="DOE Joint Genome Institute"/>
            <person name="Riley R."/>
            <person name="Haridas S."/>
            <person name="Wolfe K.H."/>
            <person name="Lopes M.R."/>
            <person name="Hittinger C.T."/>
            <person name="Goker M."/>
            <person name="Salamov A."/>
            <person name="Wisecaver J."/>
            <person name="Long T.M."/>
            <person name="Aerts A.L."/>
            <person name="Barry K."/>
            <person name="Choi C."/>
            <person name="Clum A."/>
            <person name="Coughlan A.Y."/>
            <person name="Deshpande S."/>
            <person name="Douglass A.P."/>
            <person name="Hanson S.J."/>
            <person name="Klenk H.-P."/>
            <person name="Labutti K."/>
            <person name="Lapidus A."/>
            <person name="Lindquist E."/>
            <person name="Lipzen A."/>
            <person name="Meier-Kolthoff J.P."/>
            <person name="Ohm R.A."/>
            <person name="Otillar R.P."/>
            <person name="Pangilinan J."/>
            <person name="Peng Y."/>
            <person name="Rokas A."/>
            <person name="Rosa C.A."/>
            <person name="Scheuner C."/>
            <person name="Sibirny A.A."/>
            <person name="Slot J.C."/>
            <person name="Stielow J.B."/>
            <person name="Sun H."/>
            <person name="Kurtzman C.P."/>
            <person name="Blackwell M."/>
            <person name="Grigoriev I.V."/>
            <person name="Jeffries T.W."/>
        </authorList>
    </citation>
    <scope>NUCLEOTIDE SEQUENCE [LARGE SCALE GENOMIC DNA]</scope>
    <source>
        <strain evidence="8">NRRL Y-2460</strain>
    </source>
</reference>
<evidence type="ECO:0000313" key="7">
    <source>
        <dbReference type="EMBL" id="ODV98558.1"/>
    </source>
</evidence>
<dbReference type="EMBL" id="KV454011">
    <property type="protein sequence ID" value="ODV98558.1"/>
    <property type="molecule type" value="Genomic_DNA"/>
</dbReference>
<evidence type="ECO:0000256" key="1">
    <source>
        <dbReference type="ARBA" id="ARBA00004123"/>
    </source>
</evidence>